<dbReference type="PaxDb" id="4577-GRMZM2G302876_P01"/>
<evidence type="ECO:0000256" key="4">
    <source>
        <dbReference type="RuleBase" id="RU000663"/>
    </source>
</evidence>
<comment type="similarity">
    <text evidence="1 4">Belongs to the eukaryotic ribosomal protein eL15 family.</text>
</comment>
<dbReference type="SUPFAM" id="SSF54189">
    <property type="entry name" value="Ribosomal proteins S24e, L23 and L15e"/>
    <property type="match status" value="1"/>
</dbReference>
<dbReference type="GO" id="GO:1990904">
    <property type="term" value="C:ribonucleoprotein complex"/>
    <property type="evidence" value="ECO:0007669"/>
    <property type="project" value="UniProtKB-KW"/>
</dbReference>
<dbReference type="AlphaFoldDB" id="A0A1D6EJ09"/>
<reference evidence="5" key="1">
    <citation type="submission" date="2015-12" db="EMBL/GenBank/DDBJ databases">
        <title>Update maize B73 reference genome by single molecule sequencing technologies.</title>
        <authorList>
            <consortium name="Maize Genome Sequencing Project"/>
            <person name="Ware D."/>
        </authorList>
    </citation>
    <scope>NUCLEOTIDE SEQUENCE [LARGE SCALE GENOMIC DNA]</scope>
    <source>
        <tissue evidence="5">Seedling</tissue>
    </source>
</reference>
<dbReference type="PANTHER" id="PTHR11847">
    <property type="entry name" value="RIBOSOMAL PROTEIN L15"/>
    <property type="match status" value="1"/>
</dbReference>
<evidence type="ECO:0000256" key="3">
    <source>
        <dbReference type="ARBA" id="ARBA00023274"/>
    </source>
</evidence>
<proteinExistence type="inferred from homology"/>
<dbReference type="ExpressionAtlas" id="A0A1D6EJ09">
    <property type="expression patterns" value="baseline and differential"/>
</dbReference>
<protein>
    <recommendedName>
        <fullName evidence="4">Ribosomal protein L15</fullName>
    </recommendedName>
</protein>
<dbReference type="GO" id="GO:0003735">
    <property type="term" value="F:structural constituent of ribosome"/>
    <property type="evidence" value="ECO:0007669"/>
    <property type="project" value="InterPro"/>
</dbReference>
<dbReference type="GO" id="GO:0005840">
    <property type="term" value="C:ribosome"/>
    <property type="evidence" value="ECO:0007669"/>
    <property type="project" value="UniProtKB-KW"/>
</dbReference>
<accession>A0A1D6EJ09</accession>
<gene>
    <name evidence="5" type="ORF">ZEAMMB73_Zm00001d005061</name>
</gene>
<sequence length="205" mass="22696">MGAAARLSLARGQGLGDRFSMGDPDCGDPDCGQAHGHIQIDALTTASPSAPSIQPAHTDTIGEEEVGERMILAVLFANSDGNILIERFHGVPVEERLHWRSFLVKLGSKNLKGSKNEELHVASHKHLPYEVMTPLQVAVAGVQKGYVMYLVRVRHGGRKRPLPKCIVYGKPKHQGITQLKFQRYKRYVAEERAIRKLDGLRVLMS</sequence>
<dbReference type="PANTHER" id="PTHR11847:SF4">
    <property type="entry name" value="LARGE RIBOSOMAL SUBUNIT PROTEIN EL15"/>
    <property type="match status" value="1"/>
</dbReference>
<dbReference type="InterPro" id="IPR012678">
    <property type="entry name" value="Ribosomal_uL23/eL15/eS24_sf"/>
</dbReference>
<evidence type="ECO:0000313" key="5">
    <source>
        <dbReference type="EMBL" id="ONM20082.1"/>
    </source>
</evidence>
<dbReference type="InterPro" id="IPR000439">
    <property type="entry name" value="Ribosomal_eL15"/>
</dbReference>
<dbReference type="EMBL" id="CM007648">
    <property type="protein sequence ID" value="ONM20082.1"/>
    <property type="molecule type" value="Genomic_DNA"/>
</dbReference>
<evidence type="ECO:0000256" key="1">
    <source>
        <dbReference type="ARBA" id="ARBA00006857"/>
    </source>
</evidence>
<name>A0A1D6EJ09_MAIZE</name>
<evidence type="ECO:0000256" key="2">
    <source>
        <dbReference type="ARBA" id="ARBA00022980"/>
    </source>
</evidence>
<dbReference type="GO" id="GO:0006412">
    <property type="term" value="P:translation"/>
    <property type="evidence" value="ECO:0007669"/>
    <property type="project" value="InterPro"/>
</dbReference>
<organism evidence="5">
    <name type="scientific">Zea mays</name>
    <name type="common">Maize</name>
    <dbReference type="NCBI Taxonomy" id="4577"/>
    <lineage>
        <taxon>Eukaryota</taxon>
        <taxon>Viridiplantae</taxon>
        <taxon>Streptophyta</taxon>
        <taxon>Embryophyta</taxon>
        <taxon>Tracheophyta</taxon>
        <taxon>Spermatophyta</taxon>
        <taxon>Magnoliopsida</taxon>
        <taxon>Liliopsida</taxon>
        <taxon>Poales</taxon>
        <taxon>Poaceae</taxon>
        <taxon>PACMAD clade</taxon>
        <taxon>Panicoideae</taxon>
        <taxon>Andropogonodae</taxon>
        <taxon>Andropogoneae</taxon>
        <taxon>Tripsacinae</taxon>
        <taxon>Zea</taxon>
    </lineage>
</organism>
<dbReference type="eggNOG" id="KOG1678">
    <property type="taxonomic scope" value="Eukaryota"/>
</dbReference>
<dbReference type="Gene3D" id="3.40.1120.10">
    <property type="entry name" value="Ribosomal protein l15e"/>
    <property type="match status" value="1"/>
</dbReference>
<dbReference type="Pfam" id="PF00827">
    <property type="entry name" value="Ribosomal_L15e"/>
    <property type="match status" value="1"/>
</dbReference>
<dbReference type="InterPro" id="IPR024794">
    <property type="entry name" value="Rbsml_eL15_core_dom_sf"/>
</dbReference>
<keyword evidence="3 4" id="KW-0687">Ribonucleoprotein</keyword>
<keyword evidence="2 4" id="KW-0689">Ribosomal protein</keyword>
<dbReference type="FunFam" id="3.40.1120.10:FF:000010">
    <property type="match status" value="1"/>
</dbReference>